<dbReference type="PROSITE" id="PS50234">
    <property type="entry name" value="VWFA"/>
    <property type="match status" value="1"/>
</dbReference>
<dbReference type="InterPro" id="IPR036465">
    <property type="entry name" value="vWFA_dom_sf"/>
</dbReference>
<dbReference type="EMBL" id="SOAU01000001">
    <property type="protein sequence ID" value="TDT15190.1"/>
    <property type="molecule type" value="Genomic_DNA"/>
</dbReference>
<comment type="caution">
    <text evidence="2">The sequence shown here is derived from an EMBL/GenBank/DDBJ whole genome shotgun (WGS) entry which is preliminary data.</text>
</comment>
<dbReference type="AlphaFoldDB" id="A0A4R7HWL8"/>
<sequence length="626" mass="65077">MSDPRTGRDRGMTLVELLVTVTLLGLVATVISAALVVTFRTTDSTEGRLTLARSEQSFTTWMPADLASVNLEVSTTPVDDGTDPYGLVSGFVPVDTSATAQPCGTGISCPPGFSFEGDNQVVLRWRTVAAGPTTMETAVSYRLVPGADGSELVRYECSGALGSQATCSSIVVLRNLGTDWSMTTSSPDFEGEGVEYENVAGQQVSVTINGGLGASEELSAAEGGQDTVTLTAGGVSMGAISSSAPTGSPSFVREPSRCGGPIVIMVDDSNSIGTAAMGTVRTSVRAFIEEFRGTPVQLQVVEFGTWAQVLGNGTTGNGYYDMSESSEVDAVKAQINSTNLSGNSGSAGGTNWEHAWYRALVNDGKPGDQVTPDTVVFFTDGVPTYYVNSSGNLGGSGSSFTYTNWAEAEAVAAPFRRATPPSIIGVGVNGPDNGLNNTQYFDPPGNYNATYKTGRQILAQLVDGTDSGVQYNGSNAEQANLYLLDGFGGLTEALKTVALKDCGGTLTIRTRIDSGGDGQKFQPEVVYENVGETSEGGATRTVATSGSFPTGTFDFELASSSVTTEVVPQISSALAGYRLSRWECRAGPTTLAASETDIEGVADFKGVEVTLGANQAASCTMWVVPK</sequence>
<reference evidence="2 3" key="1">
    <citation type="submission" date="2019-03" db="EMBL/GenBank/DDBJ databases">
        <title>Sequencing the genomes of 1000 actinobacteria strains.</title>
        <authorList>
            <person name="Klenk H.-P."/>
        </authorList>
    </citation>
    <scope>NUCLEOTIDE SEQUENCE [LARGE SCALE GENOMIC DNA]</scope>
    <source>
        <strain evidence="2 3">DSM 18936</strain>
    </source>
</reference>
<gene>
    <name evidence="2" type="ORF">BDK89_0754</name>
</gene>
<proteinExistence type="predicted"/>
<dbReference type="InterPro" id="IPR002035">
    <property type="entry name" value="VWF_A"/>
</dbReference>
<dbReference type="OrthoDB" id="134475at2"/>
<dbReference type="Gene3D" id="3.40.50.410">
    <property type="entry name" value="von Willebrand factor, type A domain"/>
    <property type="match status" value="1"/>
</dbReference>
<keyword evidence="3" id="KW-1185">Reference proteome</keyword>
<dbReference type="InterPro" id="IPR012902">
    <property type="entry name" value="N_methyl_site"/>
</dbReference>
<dbReference type="SUPFAM" id="SSF53300">
    <property type="entry name" value="vWA-like"/>
    <property type="match status" value="1"/>
</dbReference>
<feature type="domain" description="VWFA" evidence="1">
    <location>
        <begin position="261"/>
        <end position="497"/>
    </location>
</feature>
<dbReference type="PROSITE" id="PS00409">
    <property type="entry name" value="PROKAR_NTER_METHYL"/>
    <property type="match status" value="1"/>
</dbReference>
<organism evidence="2 3">
    <name type="scientific">Ilumatobacter fluminis</name>
    <dbReference type="NCBI Taxonomy" id="467091"/>
    <lineage>
        <taxon>Bacteria</taxon>
        <taxon>Bacillati</taxon>
        <taxon>Actinomycetota</taxon>
        <taxon>Acidimicrobiia</taxon>
        <taxon>Acidimicrobiales</taxon>
        <taxon>Ilumatobacteraceae</taxon>
        <taxon>Ilumatobacter</taxon>
    </lineage>
</organism>
<dbReference type="Proteomes" id="UP000294558">
    <property type="component" value="Unassembled WGS sequence"/>
</dbReference>
<dbReference type="Pfam" id="PF07963">
    <property type="entry name" value="N_methyl"/>
    <property type="match status" value="1"/>
</dbReference>
<dbReference type="CDD" id="cd00198">
    <property type="entry name" value="vWFA"/>
    <property type="match status" value="1"/>
</dbReference>
<name>A0A4R7HWL8_9ACTN</name>
<accession>A0A4R7HWL8</accession>
<evidence type="ECO:0000313" key="2">
    <source>
        <dbReference type="EMBL" id="TDT15190.1"/>
    </source>
</evidence>
<protein>
    <submittedName>
        <fullName evidence="2">Prepilin-type N-terminal cleavage/methylation domain-containing protein</fullName>
    </submittedName>
</protein>
<evidence type="ECO:0000259" key="1">
    <source>
        <dbReference type="PROSITE" id="PS50234"/>
    </source>
</evidence>
<dbReference type="NCBIfam" id="TIGR02532">
    <property type="entry name" value="IV_pilin_GFxxxE"/>
    <property type="match status" value="1"/>
</dbReference>
<evidence type="ECO:0000313" key="3">
    <source>
        <dbReference type="Proteomes" id="UP000294558"/>
    </source>
</evidence>
<dbReference type="RefSeq" id="WP_133867663.1">
    <property type="nucleotide sequence ID" value="NZ_SOAU01000001.1"/>
</dbReference>